<evidence type="ECO:0000259" key="1">
    <source>
        <dbReference type="PROSITE" id="PS50181"/>
    </source>
</evidence>
<dbReference type="InterPro" id="IPR001810">
    <property type="entry name" value="F-box_dom"/>
</dbReference>
<dbReference type="Pfam" id="PF00646">
    <property type="entry name" value="F-box"/>
    <property type="match status" value="1"/>
</dbReference>
<dbReference type="InterPro" id="IPR053197">
    <property type="entry name" value="F-box_SCFL_complex_component"/>
</dbReference>
<dbReference type="InterPro" id="IPR036047">
    <property type="entry name" value="F-box-like_dom_sf"/>
</dbReference>
<dbReference type="SUPFAM" id="SSF52047">
    <property type="entry name" value="RNI-like"/>
    <property type="match status" value="1"/>
</dbReference>
<dbReference type="PANTHER" id="PTHR34223:SF66">
    <property type="entry name" value="F-BOX DOMAIN-CONTAINING PROTEIN"/>
    <property type="match status" value="1"/>
</dbReference>
<dbReference type="PANTHER" id="PTHR34223">
    <property type="entry name" value="OS11G0201299 PROTEIN"/>
    <property type="match status" value="1"/>
</dbReference>
<dbReference type="AlphaFoldDB" id="A0ABC9BMR1"/>
<evidence type="ECO:0000313" key="2">
    <source>
        <dbReference type="EMBL" id="CAL5004080.1"/>
    </source>
</evidence>
<evidence type="ECO:0000313" key="3">
    <source>
        <dbReference type="Proteomes" id="UP001497457"/>
    </source>
</evidence>
<accession>A0ABC9BMR1</accession>
<dbReference type="Gene3D" id="1.20.1280.50">
    <property type="match status" value="1"/>
</dbReference>
<name>A0ABC9BMR1_9POAL</name>
<reference evidence="2" key="1">
    <citation type="submission" date="2024-10" db="EMBL/GenBank/DDBJ databases">
        <authorList>
            <person name="Ryan C."/>
        </authorList>
    </citation>
    <scope>NUCLEOTIDE SEQUENCE [LARGE SCALE GENOMIC DNA]</scope>
</reference>
<sequence length="480" mass="54042">MDTPSGKSAKATDEGDRISGLPDEVRQHVLSFLPAREAVRTCVLSTRWHDLWASVPRLNVAAKGFTSQSSFIKFVNALLISRGCIPLKSFWLRADGPDIFLNNFRDTAYLWIRYALRNNVEELGVIDQWTVRELFQLQYCPFTSSCLKKLHLCYIKIDDHTIKKLFSGCPALEDLEMINCEMFATELSSATLKSLSIDYVDFPYHIDYDMSGCYIVINMPSLVSLHIGALLNGAMLSVVDKREYMLIFQPLHRPMHIAVCCKSLGALSNVKKLELLFSYDSGWQYYEYSMQDDTYLCGVVFTNLITLSLSDWCLYDNCKLLLYLLEHSPNLEKLTLMMTEPHFRANIGLSCSADAVNSATPFNCEKLRKLEIVCSEGDKIVGKLVTILLTKMKSPLEISIKPFSGVSRCLVVGLTIFTTGPKLARTWKICLCSHSSFGQMVVRIVTPPVQLLVWSQQLSGSLLGLSSELLLVVLPVSTFR</sequence>
<feature type="domain" description="F-box" evidence="1">
    <location>
        <begin position="15"/>
        <end position="51"/>
    </location>
</feature>
<protein>
    <recommendedName>
        <fullName evidence="1">F-box domain-containing protein</fullName>
    </recommendedName>
</protein>
<organism evidence="2 3">
    <name type="scientific">Urochloa decumbens</name>
    <dbReference type="NCBI Taxonomy" id="240449"/>
    <lineage>
        <taxon>Eukaryota</taxon>
        <taxon>Viridiplantae</taxon>
        <taxon>Streptophyta</taxon>
        <taxon>Embryophyta</taxon>
        <taxon>Tracheophyta</taxon>
        <taxon>Spermatophyta</taxon>
        <taxon>Magnoliopsida</taxon>
        <taxon>Liliopsida</taxon>
        <taxon>Poales</taxon>
        <taxon>Poaceae</taxon>
        <taxon>PACMAD clade</taxon>
        <taxon>Panicoideae</taxon>
        <taxon>Panicodae</taxon>
        <taxon>Paniceae</taxon>
        <taxon>Melinidinae</taxon>
        <taxon>Urochloa</taxon>
    </lineage>
</organism>
<proteinExistence type="predicted"/>
<dbReference type="EMBL" id="OZ075136">
    <property type="protein sequence ID" value="CAL5004080.1"/>
    <property type="molecule type" value="Genomic_DNA"/>
</dbReference>
<dbReference type="SUPFAM" id="SSF81383">
    <property type="entry name" value="F-box domain"/>
    <property type="match status" value="1"/>
</dbReference>
<keyword evidence="3" id="KW-1185">Reference proteome</keyword>
<dbReference type="Gene3D" id="3.80.10.10">
    <property type="entry name" value="Ribonuclease Inhibitor"/>
    <property type="match status" value="1"/>
</dbReference>
<dbReference type="Pfam" id="PF24758">
    <property type="entry name" value="LRR_At5g56370"/>
    <property type="match status" value="1"/>
</dbReference>
<dbReference type="InterPro" id="IPR055411">
    <property type="entry name" value="LRR_FXL15/At3g58940/PEG3-like"/>
</dbReference>
<dbReference type="InterPro" id="IPR032675">
    <property type="entry name" value="LRR_dom_sf"/>
</dbReference>
<dbReference type="Proteomes" id="UP001497457">
    <property type="component" value="Chromosome 26rd"/>
</dbReference>
<dbReference type="InterPro" id="IPR053781">
    <property type="entry name" value="F-box_AtFBL13-like"/>
</dbReference>
<dbReference type="PROSITE" id="PS50181">
    <property type="entry name" value="FBOX"/>
    <property type="match status" value="1"/>
</dbReference>
<gene>
    <name evidence="2" type="ORF">URODEC1_LOCUS66698</name>
</gene>
<dbReference type="CDD" id="cd22160">
    <property type="entry name" value="F-box_AtFBL13-like"/>
    <property type="match status" value="1"/>
</dbReference>